<keyword evidence="1" id="KW-0472">Membrane</keyword>
<evidence type="ECO:0000256" key="1">
    <source>
        <dbReference type="SAM" id="Phobius"/>
    </source>
</evidence>
<name>A0A5Q2TJ76_9BACI</name>
<dbReference type="AlphaFoldDB" id="A0A5Q2TJ76"/>
<evidence type="ECO:0000313" key="3">
    <source>
        <dbReference type="Proteomes" id="UP000339690"/>
    </source>
</evidence>
<keyword evidence="1" id="KW-0812">Transmembrane</keyword>
<protein>
    <recommendedName>
        <fullName evidence="4">TadE-like protein</fullName>
    </recommendedName>
</protein>
<evidence type="ECO:0000313" key="2">
    <source>
        <dbReference type="EMBL" id="QGH34092.1"/>
    </source>
</evidence>
<reference evidence="2 3" key="1">
    <citation type="submission" date="2019-11" db="EMBL/GenBank/DDBJ databases">
        <title>Gracilibacillus salitolerans sp. nov., a moderate halophile isolated from a saline soil in northwest China.</title>
        <authorList>
            <person name="Gan L."/>
        </authorList>
    </citation>
    <scope>NUCLEOTIDE SEQUENCE [LARGE SCALE GENOMIC DNA]</scope>
    <source>
        <strain evidence="2 3">SCU50</strain>
    </source>
</reference>
<keyword evidence="1" id="KW-1133">Transmembrane helix</keyword>
<gene>
    <name evidence="2" type="ORF">GI584_08695</name>
</gene>
<evidence type="ECO:0008006" key="4">
    <source>
        <dbReference type="Google" id="ProtNLM"/>
    </source>
</evidence>
<dbReference type="Proteomes" id="UP000339690">
    <property type="component" value="Chromosome"/>
</dbReference>
<dbReference type="KEGG" id="grc:GI584_08695"/>
<dbReference type="EMBL" id="CP045915">
    <property type="protein sequence ID" value="QGH34092.1"/>
    <property type="molecule type" value="Genomic_DNA"/>
</dbReference>
<organism evidence="2 3">
    <name type="scientific">Gracilibacillus salitolerans</name>
    <dbReference type="NCBI Taxonomy" id="2663022"/>
    <lineage>
        <taxon>Bacteria</taxon>
        <taxon>Bacillati</taxon>
        <taxon>Bacillota</taxon>
        <taxon>Bacilli</taxon>
        <taxon>Bacillales</taxon>
        <taxon>Bacillaceae</taxon>
        <taxon>Gracilibacillus</taxon>
    </lineage>
</organism>
<feature type="transmembrane region" description="Helical" evidence="1">
    <location>
        <begin position="21"/>
        <end position="42"/>
    </location>
</feature>
<proteinExistence type="predicted"/>
<keyword evidence="3" id="KW-1185">Reference proteome</keyword>
<sequence length="203" mass="23108">MQNKWKMLRKDEKGMFTIEASLVFPIIFITTIALILFSLVIYEKVVIYQKAQLIAERTSFTWDNSYKDFDTGEFPINAYTTMDNGDGLYWRTNFIGKQFIEKVFPNRLKGAGDDKIERARTEGSAMFTSGDVQIEEPSALGFDRRVKVTVNGNLKLPDFVDLLADQEFTAKTSASIKDPVELIRTTDFIVHYGKEVMGSITSN</sequence>
<accession>A0A5Q2TJ76</accession>